<feature type="non-terminal residue" evidence="2">
    <location>
        <position position="1"/>
    </location>
</feature>
<keyword evidence="1" id="KW-1133">Transmembrane helix</keyword>
<comment type="caution">
    <text evidence="2">The sequence shown here is derived from an EMBL/GenBank/DDBJ whole genome shotgun (WGS) entry which is preliminary data.</text>
</comment>
<gene>
    <name evidence="2" type="ORF">Tcan_01003</name>
</gene>
<evidence type="ECO:0000313" key="3">
    <source>
        <dbReference type="Proteomes" id="UP000031036"/>
    </source>
</evidence>
<feature type="non-terminal residue" evidence="2">
    <location>
        <position position="139"/>
    </location>
</feature>
<evidence type="ECO:0000313" key="2">
    <source>
        <dbReference type="EMBL" id="KHN82318.1"/>
    </source>
</evidence>
<proteinExistence type="predicted"/>
<feature type="transmembrane region" description="Helical" evidence="1">
    <location>
        <begin position="115"/>
        <end position="133"/>
    </location>
</feature>
<name>A0A0B2VL59_TOXCA</name>
<protein>
    <submittedName>
        <fullName evidence="2">Uncharacterized protein</fullName>
    </submittedName>
</protein>
<keyword evidence="1" id="KW-0472">Membrane</keyword>
<keyword evidence="3" id="KW-1185">Reference proteome</keyword>
<keyword evidence="1" id="KW-0812">Transmembrane</keyword>
<evidence type="ECO:0000256" key="1">
    <source>
        <dbReference type="SAM" id="Phobius"/>
    </source>
</evidence>
<accession>A0A0B2VL59</accession>
<dbReference type="AlphaFoldDB" id="A0A0B2VL59"/>
<dbReference type="EMBL" id="JPKZ01001383">
    <property type="protein sequence ID" value="KHN82318.1"/>
    <property type="molecule type" value="Genomic_DNA"/>
</dbReference>
<sequence length="139" mass="15397">SSCPRRVSNIAPNPSQPSRLLVVRFAQQSRSVSQLAGTVRRLCVSSGDVFRDCSILSGYFMYSLQRSNLCSSNSLPHLPAFSSDRNHFVVFLSSRLMLHSLNTAGILVWTPPSAVFWIFFFLIELYSSVVLVAHTSAIA</sequence>
<dbReference type="Proteomes" id="UP000031036">
    <property type="component" value="Unassembled WGS sequence"/>
</dbReference>
<organism evidence="2 3">
    <name type="scientific">Toxocara canis</name>
    <name type="common">Canine roundworm</name>
    <dbReference type="NCBI Taxonomy" id="6265"/>
    <lineage>
        <taxon>Eukaryota</taxon>
        <taxon>Metazoa</taxon>
        <taxon>Ecdysozoa</taxon>
        <taxon>Nematoda</taxon>
        <taxon>Chromadorea</taxon>
        <taxon>Rhabditida</taxon>
        <taxon>Spirurina</taxon>
        <taxon>Ascaridomorpha</taxon>
        <taxon>Ascaridoidea</taxon>
        <taxon>Toxocaridae</taxon>
        <taxon>Toxocara</taxon>
    </lineage>
</organism>
<reference evidence="2 3" key="1">
    <citation type="submission" date="2014-11" db="EMBL/GenBank/DDBJ databases">
        <title>Genetic blueprint of the zoonotic pathogen Toxocara canis.</title>
        <authorList>
            <person name="Zhu X.-Q."/>
            <person name="Korhonen P.K."/>
            <person name="Cai H."/>
            <person name="Young N.D."/>
            <person name="Nejsum P."/>
            <person name="von Samson-Himmelstjerna G."/>
            <person name="Boag P.R."/>
            <person name="Tan P."/>
            <person name="Li Q."/>
            <person name="Min J."/>
            <person name="Yang Y."/>
            <person name="Wang X."/>
            <person name="Fang X."/>
            <person name="Hall R.S."/>
            <person name="Hofmann A."/>
            <person name="Sternberg P.W."/>
            <person name="Jex A.R."/>
            <person name="Gasser R.B."/>
        </authorList>
    </citation>
    <scope>NUCLEOTIDE SEQUENCE [LARGE SCALE GENOMIC DNA]</scope>
    <source>
        <strain evidence="2">PN_DK_2014</strain>
    </source>
</reference>